<protein>
    <submittedName>
        <fullName evidence="4">Uncharacterized protein</fullName>
    </submittedName>
</protein>
<dbReference type="RefSeq" id="WP_048939971.1">
    <property type="nucleotide sequence ID" value="NZ_CP012077.1"/>
</dbReference>
<organism evidence="4 5">
    <name type="scientific">Bordetella hinzii</name>
    <dbReference type="NCBI Taxonomy" id="103855"/>
    <lineage>
        <taxon>Bacteria</taxon>
        <taxon>Pseudomonadati</taxon>
        <taxon>Pseudomonadota</taxon>
        <taxon>Betaproteobacteria</taxon>
        <taxon>Burkholderiales</taxon>
        <taxon>Alcaligenaceae</taxon>
        <taxon>Bordetella</taxon>
    </lineage>
</organism>
<dbReference type="GO" id="GO:0016989">
    <property type="term" value="F:sigma factor antagonist activity"/>
    <property type="evidence" value="ECO:0007669"/>
    <property type="project" value="TreeGrafter"/>
</dbReference>
<dbReference type="Proteomes" id="UP000282741">
    <property type="component" value="Chromosome"/>
</dbReference>
<dbReference type="InterPro" id="IPR006860">
    <property type="entry name" value="FecR"/>
</dbReference>
<proteinExistence type="predicted"/>
<dbReference type="Gene3D" id="2.60.120.1440">
    <property type="match status" value="1"/>
</dbReference>
<gene>
    <name evidence="4" type="ORF">CS347_22570</name>
</gene>
<evidence type="ECO:0000259" key="3">
    <source>
        <dbReference type="Pfam" id="PF16220"/>
    </source>
</evidence>
<dbReference type="Pfam" id="PF16220">
    <property type="entry name" value="DUF4880"/>
    <property type="match status" value="1"/>
</dbReference>
<sequence>MTPRPEIVARAADWMARLGEESATEAEREACLQWRQADPAHERAYRGLQALWEDFEKAAACASPATARRLLEEATAKRRRAPARAKAGAAALALLLGAAALWQLASPGWLLADHHTRVGEWRVIELEDHSRITLNTDSAIDIRFDDSQRLVVLRQGEVLVDVARGKRPFVVQTADGTAQALGTRYLVRREAEHTDVTVAESRVRACAAQPPCAELSAGQRVRLSGGRAQNLAGIDPQRALAWTRHSLVVDDRPLAEVLAELGRYRPGRLQYDAAALADLRVSGVFPLDAPDRALDSLASSLPIMIRRYTPWLVTVRPRAPAATAP</sequence>
<feature type="domain" description="FecR protein" evidence="2">
    <location>
        <begin position="113"/>
        <end position="204"/>
    </location>
</feature>
<dbReference type="PIRSF" id="PIRSF018266">
    <property type="entry name" value="FecR"/>
    <property type="match status" value="1"/>
</dbReference>
<keyword evidence="1" id="KW-1133">Transmembrane helix</keyword>
<evidence type="ECO:0000313" key="4">
    <source>
        <dbReference type="EMBL" id="AZW19336.1"/>
    </source>
</evidence>
<evidence type="ECO:0000256" key="1">
    <source>
        <dbReference type="SAM" id="Phobius"/>
    </source>
</evidence>
<name>A0AAN1S079_9BORD</name>
<dbReference type="AlphaFoldDB" id="A0AAN1S079"/>
<dbReference type="Gene3D" id="3.55.50.30">
    <property type="match status" value="1"/>
</dbReference>
<evidence type="ECO:0000259" key="2">
    <source>
        <dbReference type="Pfam" id="PF04773"/>
    </source>
</evidence>
<dbReference type="PANTHER" id="PTHR30273">
    <property type="entry name" value="PERIPLASMIC SIGNAL SENSOR AND SIGMA FACTOR ACTIVATOR FECR-RELATED"/>
    <property type="match status" value="1"/>
</dbReference>
<keyword evidence="1" id="KW-0812">Transmembrane</keyword>
<reference evidence="5" key="1">
    <citation type="submission" date="2017-10" db="EMBL/GenBank/DDBJ databases">
        <title>Whole genome sequencing of various Bordetella species.</title>
        <authorList>
            <person name="Weigand M.R."/>
            <person name="Loparev V."/>
            <person name="Peng Y."/>
            <person name="Bowden K.E."/>
            <person name="Tondella M.L."/>
            <person name="Williams M.M."/>
        </authorList>
    </citation>
    <scope>NUCLEOTIDE SEQUENCE [LARGE SCALE GENOMIC DNA]</scope>
    <source>
        <strain evidence="5">H720</strain>
    </source>
</reference>
<dbReference type="InterPro" id="IPR032623">
    <property type="entry name" value="FecR_N"/>
</dbReference>
<evidence type="ECO:0000313" key="5">
    <source>
        <dbReference type="Proteomes" id="UP000282741"/>
    </source>
</evidence>
<keyword evidence="1" id="KW-0472">Membrane</keyword>
<accession>A0AAN1S079</accession>
<feature type="transmembrane region" description="Helical" evidence="1">
    <location>
        <begin position="87"/>
        <end position="105"/>
    </location>
</feature>
<dbReference type="EMBL" id="CP024172">
    <property type="protein sequence ID" value="AZW19336.1"/>
    <property type="molecule type" value="Genomic_DNA"/>
</dbReference>
<dbReference type="InterPro" id="IPR012373">
    <property type="entry name" value="Ferrdict_sens_TM"/>
</dbReference>
<dbReference type="Pfam" id="PF04773">
    <property type="entry name" value="FecR"/>
    <property type="match status" value="1"/>
</dbReference>
<dbReference type="PANTHER" id="PTHR30273:SF2">
    <property type="entry name" value="PROTEIN FECR"/>
    <property type="match status" value="1"/>
</dbReference>
<feature type="domain" description="FecR N-terminal" evidence="3">
    <location>
        <begin position="10"/>
        <end position="51"/>
    </location>
</feature>